<comment type="subcellular location">
    <subcellularLocation>
        <location evidence="1">Cell inner membrane</location>
        <topology evidence="1">Single-pass membrane protein</topology>
        <orientation evidence="1">Periplasmic side</orientation>
    </subcellularLocation>
</comment>
<dbReference type="InterPro" id="IPR051045">
    <property type="entry name" value="TonB-dependent_transducer"/>
</dbReference>
<dbReference type="NCBIfam" id="TIGR01352">
    <property type="entry name" value="tonB_Cterm"/>
    <property type="match status" value="1"/>
</dbReference>
<keyword evidence="6 10" id="KW-0812">Transmembrane</keyword>
<evidence type="ECO:0000256" key="5">
    <source>
        <dbReference type="ARBA" id="ARBA00022519"/>
    </source>
</evidence>
<keyword evidence="5" id="KW-0997">Cell inner membrane</keyword>
<feature type="domain" description="TonB C-terminal" evidence="11">
    <location>
        <begin position="127"/>
        <end position="220"/>
    </location>
</feature>
<dbReference type="RefSeq" id="WP_203165353.1">
    <property type="nucleotide sequence ID" value="NZ_JAEVLS010000001.1"/>
</dbReference>
<evidence type="ECO:0000256" key="3">
    <source>
        <dbReference type="ARBA" id="ARBA00022448"/>
    </source>
</evidence>
<dbReference type="Gene3D" id="3.30.1150.10">
    <property type="match status" value="1"/>
</dbReference>
<dbReference type="EMBL" id="JAEVLS010000001">
    <property type="protein sequence ID" value="MBM0103376.1"/>
    <property type="molecule type" value="Genomic_DNA"/>
</dbReference>
<feature type="transmembrane region" description="Helical" evidence="10">
    <location>
        <begin position="20"/>
        <end position="37"/>
    </location>
</feature>
<name>A0ABS1WQX7_9GAMM</name>
<dbReference type="InterPro" id="IPR006260">
    <property type="entry name" value="TonB/TolA_C"/>
</dbReference>
<evidence type="ECO:0000256" key="9">
    <source>
        <dbReference type="ARBA" id="ARBA00023136"/>
    </source>
</evidence>
<protein>
    <submittedName>
        <fullName evidence="12">Energy transducer TonB</fullName>
    </submittedName>
</protein>
<dbReference type="Proteomes" id="UP000661077">
    <property type="component" value="Unassembled WGS sequence"/>
</dbReference>
<evidence type="ECO:0000256" key="4">
    <source>
        <dbReference type="ARBA" id="ARBA00022475"/>
    </source>
</evidence>
<dbReference type="Pfam" id="PF03544">
    <property type="entry name" value="TonB_C"/>
    <property type="match status" value="1"/>
</dbReference>
<evidence type="ECO:0000256" key="10">
    <source>
        <dbReference type="SAM" id="Phobius"/>
    </source>
</evidence>
<evidence type="ECO:0000313" key="13">
    <source>
        <dbReference type="Proteomes" id="UP000661077"/>
    </source>
</evidence>
<evidence type="ECO:0000256" key="6">
    <source>
        <dbReference type="ARBA" id="ARBA00022692"/>
    </source>
</evidence>
<keyword evidence="9 10" id="KW-0472">Membrane</keyword>
<keyword evidence="4" id="KW-1003">Cell membrane</keyword>
<dbReference type="PANTHER" id="PTHR33446">
    <property type="entry name" value="PROTEIN TONB-RELATED"/>
    <property type="match status" value="1"/>
</dbReference>
<reference evidence="12 13" key="1">
    <citation type="journal article" date="2021" name="Int. J. Syst. Evol. Microbiol.">
        <title>Steroidobacter gossypii sp. nov., isolated from soil of cotton cropping field.</title>
        <authorList>
            <person name="Huang R."/>
            <person name="Yang S."/>
            <person name="Zhen C."/>
            <person name="Liu W."/>
        </authorList>
    </citation>
    <scope>NUCLEOTIDE SEQUENCE [LARGE SCALE GENOMIC DNA]</scope>
    <source>
        <strain evidence="12 13">S1-65</strain>
    </source>
</reference>
<keyword evidence="13" id="KW-1185">Reference proteome</keyword>
<keyword evidence="8 10" id="KW-1133">Transmembrane helix</keyword>
<evidence type="ECO:0000256" key="2">
    <source>
        <dbReference type="ARBA" id="ARBA00006555"/>
    </source>
</evidence>
<evidence type="ECO:0000256" key="8">
    <source>
        <dbReference type="ARBA" id="ARBA00022989"/>
    </source>
</evidence>
<gene>
    <name evidence="12" type="ORF">JM946_01405</name>
</gene>
<dbReference type="InterPro" id="IPR037682">
    <property type="entry name" value="TonB_C"/>
</dbReference>
<accession>A0ABS1WQX7</accession>
<evidence type="ECO:0000259" key="11">
    <source>
        <dbReference type="PROSITE" id="PS52015"/>
    </source>
</evidence>
<dbReference type="SUPFAM" id="SSF74653">
    <property type="entry name" value="TolA/TonB C-terminal domain"/>
    <property type="match status" value="1"/>
</dbReference>
<proteinExistence type="inferred from homology"/>
<comment type="similarity">
    <text evidence="2">Belongs to the TonB family.</text>
</comment>
<organism evidence="12 13">
    <name type="scientific">Steroidobacter gossypii</name>
    <dbReference type="NCBI Taxonomy" id="2805490"/>
    <lineage>
        <taxon>Bacteria</taxon>
        <taxon>Pseudomonadati</taxon>
        <taxon>Pseudomonadota</taxon>
        <taxon>Gammaproteobacteria</taxon>
        <taxon>Steroidobacterales</taxon>
        <taxon>Steroidobacteraceae</taxon>
        <taxon>Steroidobacter</taxon>
    </lineage>
</organism>
<dbReference type="PANTHER" id="PTHR33446:SF2">
    <property type="entry name" value="PROTEIN TONB"/>
    <property type="match status" value="1"/>
</dbReference>
<evidence type="ECO:0000256" key="1">
    <source>
        <dbReference type="ARBA" id="ARBA00004383"/>
    </source>
</evidence>
<comment type="caution">
    <text evidence="12">The sequence shown here is derived from an EMBL/GenBank/DDBJ whole genome shotgun (WGS) entry which is preliminary data.</text>
</comment>
<keyword evidence="7" id="KW-0653">Protein transport</keyword>
<keyword evidence="3" id="KW-0813">Transport</keyword>
<dbReference type="PROSITE" id="PS52015">
    <property type="entry name" value="TONB_CTD"/>
    <property type="match status" value="1"/>
</dbReference>
<sequence length="220" mass="24321">MTATTINTFPSMHSWNSPRGWALAIIVLLHLGFFWALSSGLTPKLLKVFIPEPPVYLPVPSEPKPPEPVVIKEPVIQQQITPTVVRPVLDFTPEPVTDSTPLLVREPTAPNDFTGSGSVAEPAPEVVEPRIDSRRGLSEPFYPPQVIREGGEGTVLLSIYILADGRVGEVRLDRSSGYAKLDESAMREAKRWRFVPGTSDGKPTAMWKQLPVTFKLNTRM</sequence>
<evidence type="ECO:0000313" key="12">
    <source>
        <dbReference type="EMBL" id="MBM0103376.1"/>
    </source>
</evidence>
<evidence type="ECO:0000256" key="7">
    <source>
        <dbReference type="ARBA" id="ARBA00022927"/>
    </source>
</evidence>